<evidence type="ECO:0000313" key="2">
    <source>
        <dbReference type="Proteomes" id="UP001303889"/>
    </source>
</evidence>
<organism evidence="1 2">
    <name type="scientific">Staphylotrichum tortipilum</name>
    <dbReference type="NCBI Taxonomy" id="2831512"/>
    <lineage>
        <taxon>Eukaryota</taxon>
        <taxon>Fungi</taxon>
        <taxon>Dikarya</taxon>
        <taxon>Ascomycota</taxon>
        <taxon>Pezizomycotina</taxon>
        <taxon>Sordariomycetes</taxon>
        <taxon>Sordariomycetidae</taxon>
        <taxon>Sordariales</taxon>
        <taxon>Chaetomiaceae</taxon>
        <taxon>Staphylotrichum</taxon>
    </lineage>
</organism>
<gene>
    <name evidence="1" type="ORF">C8A05DRAFT_19372</name>
</gene>
<dbReference type="Proteomes" id="UP001303889">
    <property type="component" value="Unassembled WGS sequence"/>
</dbReference>
<proteinExistence type="predicted"/>
<reference evidence="1" key="1">
    <citation type="journal article" date="2023" name="Mol. Phylogenet. Evol.">
        <title>Genome-scale phylogeny and comparative genomics of the fungal order Sordariales.</title>
        <authorList>
            <person name="Hensen N."/>
            <person name="Bonometti L."/>
            <person name="Westerberg I."/>
            <person name="Brannstrom I.O."/>
            <person name="Guillou S."/>
            <person name="Cros-Aarteil S."/>
            <person name="Calhoun S."/>
            <person name="Haridas S."/>
            <person name="Kuo A."/>
            <person name="Mondo S."/>
            <person name="Pangilinan J."/>
            <person name="Riley R."/>
            <person name="LaButti K."/>
            <person name="Andreopoulos B."/>
            <person name="Lipzen A."/>
            <person name="Chen C."/>
            <person name="Yan M."/>
            <person name="Daum C."/>
            <person name="Ng V."/>
            <person name="Clum A."/>
            <person name="Steindorff A."/>
            <person name="Ohm R.A."/>
            <person name="Martin F."/>
            <person name="Silar P."/>
            <person name="Natvig D.O."/>
            <person name="Lalanne C."/>
            <person name="Gautier V."/>
            <person name="Ament-Velasquez S.L."/>
            <person name="Kruys A."/>
            <person name="Hutchinson M.I."/>
            <person name="Powell A.J."/>
            <person name="Barry K."/>
            <person name="Miller A.N."/>
            <person name="Grigoriev I.V."/>
            <person name="Debuchy R."/>
            <person name="Gladieux P."/>
            <person name="Hiltunen Thoren M."/>
            <person name="Johannesson H."/>
        </authorList>
    </citation>
    <scope>NUCLEOTIDE SEQUENCE</scope>
    <source>
        <strain evidence="1">CBS 103.79</strain>
    </source>
</reference>
<reference evidence="1" key="2">
    <citation type="submission" date="2023-05" db="EMBL/GenBank/DDBJ databases">
        <authorList>
            <consortium name="Lawrence Berkeley National Laboratory"/>
            <person name="Steindorff A."/>
            <person name="Hensen N."/>
            <person name="Bonometti L."/>
            <person name="Westerberg I."/>
            <person name="Brannstrom I.O."/>
            <person name="Guillou S."/>
            <person name="Cros-Aarteil S."/>
            <person name="Calhoun S."/>
            <person name="Haridas S."/>
            <person name="Kuo A."/>
            <person name="Mondo S."/>
            <person name="Pangilinan J."/>
            <person name="Riley R."/>
            <person name="Labutti K."/>
            <person name="Andreopoulos B."/>
            <person name="Lipzen A."/>
            <person name="Chen C."/>
            <person name="Yanf M."/>
            <person name="Daum C."/>
            <person name="Ng V."/>
            <person name="Clum A."/>
            <person name="Ohm R."/>
            <person name="Martin F."/>
            <person name="Silar P."/>
            <person name="Natvig D."/>
            <person name="Lalanne C."/>
            <person name="Gautier V."/>
            <person name="Ament-Velasquez S.L."/>
            <person name="Kruys A."/>
            <person name="Hutchinson M.I."/>
            <person name="Powell A.J."/>
            <person name="Barry K."/>
            <person name="Miller A.N."/>
            <person name="Grigoriev I.V."/>
            <person name="Debuchy R."/>
            <person name="Gladieux P."/>
            <person name="Thoren M.H."/>
            <person name="Johannesson H."/>
        </authorList>
    </citation>
    <scope>NUCLEOTIDE SEQUENCE</scope>
    <source>
        <strain evidence="1">CBS 103.79</strain>
    </source>
</reference>
<keyword evidence="2" id="KW-1185">Reference proteome</keyword>
<sequence length="522" mass="57031">MDHPTTLLDLPDELLAQILAEVKWDAPAPTFPLEGLDIFENLMHNTCHIQSVRLTCRRFASLATPLLLPVASVSIHDQASVDTFERIASDPAFAPHVRAVRVHFDAYESGPAKELRALAELLVYVWRASPLLQDSAWAHVFKDWAAFSQDGDQSQLAPESMVRLCREHVEYQRRYCAQEALLPTVLDRIATATARMARATRLILDDGPETLPASAAVPAAAGGFLTTPTSWTTAFKLGRGAPPIDALFSLPAAVHRAGVRLTGLRIRRIRLPANFPLWVAPGRDWDDPPPPEAAALTAACRSLRVLDFTPGYEADCWPSASPTHLEWPGWSTSPDPYVCVGDVLGWLLSRSSELTHVRVDLSVARLGGDVPSFELAMPAPPLPWPRVRVLHLSDGDVEAITLAQFLAAAGRSLEELRLDRMRLCSKAVGGWPYTLAQFSWAAVLDRLRAHVGGSGGRLRIRVRSPDGAEFEDEGVSEEDMRIVTGLFEEGETGLSAVGGYLQGLRDDNPIVAAGKTKPFYGT</sequence>
<evidence type="ECO:0000313" key="1">
    <source>
        <dbReference type="EMBL" id="KAK3897961.1"/>
    </source>
</evidence>
<protein>
    <submittedName>
        <fullName evidence="1">Uncharacterized protein</fullName>
    </submittedName>
</protein>
<name>A0AAN6MBR7_9PEZI</name>
<dbReference type="AlphaFoldDB" id="A0AAN6MBR7"/>
<accession>A0AAN6MBR7</accession>
<comment type="caution">
    <text evidence="1">The sequence shown here is derived from an EMBL/GenBank/DDBJ whole genome shotgun (WGS) entry which is preliminary data.</text>
</comment>
<dbReference type="EMBL" id="MU856031">
    <property type="protein sequence ID" value="KAK3897961.1"/>
    <property type="molecule type" value="Genomic_DNA"/>
</dbReference>